<evidence type="ECO:0000256" key="3">
    <source>
        <dbReference type="ARBA" id="ARBA00022737"/>
    </source>
</evidence>
<dbReference type="GO" id="GO:0005634">
    <property type="term" value="C:nucleus"/>
    <property type="evidence" value="ECO:0007669"/>
    <property type="project" value="UniProtKB-ARBA"/>
</dbReference>
<dbReference type="RefSeq" id="XP_042625450.1">
    <property type="nucleotide sequence ID" value="XM_042769516.1"/>
</dbReference>
<feature type="region of interest" description="Disordered" evidence="7">
    <location>
        <begin position="597"/>
        <end position="781"/>
    </location>
</feature>
<feature type="compositionally biased region" description="Basic residues" evidence="7">
    <location>
        <begin position="245"/>
        <end position="259"/>
    </location>
</feature>
<feature type="compositionally biased region" description="Pro residues" evidence="7">
    <location>
        <begin position="538"/>
        <end position="548"/>
    </location>
</feature>
<feature type="compositionally biased region" description="Basic and acidic residues" evidence="7">
    <location>
        <begin position="739"/>
        <end position="759"/>
    </location>
</feature>
<keyword evidence="5 6" id="KW-0862">Zinc</keyword>
<feature type="compositionally biased region" description="Low complexity" evidence="7">
    <location>
        <begin position="491"/>
        <end position="510"/>
    </location>
</feature>
<dbReference type="SMR" id="A0A9R0B8G9"/>
<evidence type="ECO:0000256" key="6">
    <source>
        <dbReference type="PROSITE-ProRule" id="PRU00723"/>
    </source>
</evidence>
<feature type="compositionally biased region" description="Basic and acidic residues" evidence="7">
    <location>
        <begin position="187"/>
        <end position="210"/>
    </location>
</feature>
<dbReference type="FunFam" id="4.10.1000.10:FF:000007">
    <property type="entry name" value="Zinc finger CCCH domain-containing protein 6"/>
    <property type="match status" value="1"/>
</dbReference>
<evidence type="ECO:0000256" key="5">
    <source>
        <dbReference type="ARBA" id="ARBA00022833"/>
    </source>
</evidence>
<protein>
    <submittedName>
        <fullName evidence="9">Zinc finger CCCH domain-containing protein 6-like</fullName>
    </submittedName>
</protein>
<feature type="compositionally biased region" description="Low complexity" evidence="7">
    <location>
        <begin position="108"/>
        <end position="117"/>
    </location>
</feature>
<feature type="compositionally biased region" description="Acidic residues" evidence="7">
    <location>
        <begin position="24"/>
        <end position="45"/>
    </location>
</feature>
<gene>
    <name evidence="9" type="primary">LOC109078311</name>
</gene>
<dbReference type="SMART" id="SM00356">
    <property type="entry name" value="ZnF_C3H1"/>
    <property type="match status" value="3"/>
</dbReference>
<feature type="compositionally biased region" description="Polar residues" evidence="7">
    <location>
        <begin position="608"/>
        <end position="621"/>
    </location>
</feature>
<feature type="compositionally biased region" description="Pro residues" evidence="7">
    <location>
        <begin position="867"/>
        <end position="880"/>
    </location>
</feature>
<feature type="compositionally biased region" description="Pro residues" evidence="7">
    <location>
        <begin position="414"/>
        <end position="430"/>
    </location>
</feature>
<feature type="region of interest" description="Disordered" evidence="7">
    <location>
        <begin position="1103"/>
        <end position="1151"/>
    </location>
</feature>
<accession>A0A9R0B8G9</accession>
<keyword evidence="3" id="KW-0677">Repeat</keyword>
<proteinExistence type="predicted"/>
<dbReference type="GeneID" id="109078311"/>
<feature type="domain" description="C3H1-type" evidence="8">
    <location>
        <begin position="354"/>
        <end position="377"/>
    </location>
</feature>
<feature type="compositionally biased region" description="Basic and acidic residues" evidence="7">
    <location>
        <begin position="119"/>
        <end position="128"/>
    </location>
</feature>
<feature type="zinc finger region" description="C3H1-type" evidence="6">
    <location>
        <begin position="354"/>
        <end position="377"/>
    </location>
</feature>
<dbReference type="KEGG" id="ccar:109078311"/>
<evidence type="ECO:0000259" key="8">
    <source>
        <dbReference type="PROSITE" id="PS50103"/>
    </source>
</evidence>
<dbReference type="GO" id="GO:0003723">
    <property type="term" value="F:RNA binding"/>
    <property type="evidence" value="ECO:0007669"/>
    <property type="project" value="InterPro"/>
</dbReference>
<evidence type="ECO:0000256" key="7">
    <source>
        <dbReference type="SAM" id="MobiDB-lite"/>
    </source>
</evidence>
<feature type="compositionally biased region" description="Basic and acidic residues" evidence="7">
    <location>
        <begin position="1010"/>
        <end position="1019"/>
    </location>
</feature>
<feature type="domain" description="C3H1-type" evidence="8">
    <location>
        <begin position="301"/>
        <end position="323"/>
    </location>
</feature>
<feature type="domain" description="C3H1-type" evidence="8">
    <location>
        <begin position="326"/>
        <end position="353"/>
    </location>
</feature>
<organism evidence="9">
    <name type="scientific">Cyprinus carpio</name>
    <name type="common">Common carp</name>
    <dbReference type="NCBI Taxonomy" id="7962"/>
    <lineage>
        <taxon>Eukaryota</taxon>
        <taxon>Metazoa</taxon>
        <taxon>Chordata</taxon>
        <taxon>Craniata</taxon>
        <taxon>Vertebrata</taxon>
        <taxon>Euteleostomi</taxon>
        <taxon>Actinopterygii</taxon>
        <taxon>Neopterygii</taxon>
        <taxon>Teleostei</taxon>
        <taxon>Ostariophysi</taxon>
        <taxon>Cypriniformes</taxon>
        <taxon>Cyprinidae</taxon>
        <taxon>Cyprininae</taxon>
        <taxon>Cyprinus</taxon>
    </lineage>
</organism>
<feature type="region of interest" description="Disordered" evidence="7">
    <location>
        <begin position="1"/>
        <end position="279"/>
    </location>
</feature>
<feature type="compositionally biased region" description="Gly residues" evidence="7">
    <location>
        <begin position="227"/>
        <end position="240"/>
    </location>
</feature>
<dbReference type="Pfam" id="PF14608">
    <property type="entry name" value="zf-CCCH_2"/>
    <property type="match status" value="2"/>
</dbReference>
<dbReference type="PANTHER" id="PTHR13119">
    <property type="entry name" value="ZINC FINGER CCCH DOMAIN-CONTAINING PROTEI"/>
    <property type="match status" value="1"/>
</dbReference>
<evidence type="ECO:0000256" key="4">
    <source>
        <dbReference type="ARBA" id="ARBA00022771"/>
    </source>
</evidence>
<feature type="region of interest" description="Disordered" evidence="7">
    <location>
        <begin position="464"/>
        <end position="583"/>
    </location>
</feature>
<dbReference type="GO" id="GO:0008270">
    <property type="term" value="F:zinc ion binding"/>
    <property type="evidence" value="ECO:0007669"/>
    <property type="project" value="UniProtKB-KW"/>
</dbReference>
<keyword evidence="4 6" id="KW-0863">Zinc-finger</keyword>
<dbReference type="PROSITE" id="PS50103">
    <property type="entry name" value="ZF_C3H1"/>
    <property type="match status" value="3"/>
</dbReference>
<feature type="compositionally biased region" description="Basic and acidic residues" evidence="7">
    <location>
        <begin position="60"/>
        <end position="75"/>
    </location>
</feature>
<feature type="compositionally biased region" description="Acidic residues" evidence="7">
    <location>
        <begin position="176"/>
        <end position="186"/>
    </location>
</feature>
<feature type="compositionally biased region" description="Basic residues" evidence="7">
    <location>
        <begin position="76"/>
        <end position="90"/>
    </location>
</feature>
<evidence type="ECO:0000313" key="9">
    <source>
        <dbReference type="RefSeq" id="XP_042625450.1"/>
    </source>
</evidence>
<feature type="compositionally biased region" description="Low complexity" evidence="7">
    <location>
        <begin position="1021"/>
        <end position="1031"/>
    </location>
</feature>
<feature type="region of interest" description="Disordered" evidence="7">
    <location>
        <begin position="860"/>
        <end position="1079"/>
    </location>
</feature>
<dbReference type="InterPro" id="IPR045124">
    <property type="entry name" value="Su(sable)-like"/>
</dbReference>
<feature type="compositionally biased region" description="Basic and acidic residues" evidence="7">
    <location>
        <begin position="1127"/>
        <end position="1140"/>
    </location>
</feature>
<feature type="compositionally biased region" description="Basic and acidic residues" evidence="7">
    <location>
        <begin position="703"/>
        <end position="732"/>
    </location>
</feature>
<dbReference type="PANTHER" id="PTHR13119:SF22">
    <property type="entry name" value="ZINC FINGER CCCH DOMAIN-CONTAINING PROTEIN 6"/>
    <property type="match status" value="1"/>
</dbReference>
<dbReference type="AlphaFoldDB" id="A0A9R0B8G9"/>
<feature type="compositionally biased region" description="Basic and acidic residues" evidence="7">
    <location>
        <begin position="161"/>
        <end position="175"/>
    </location>
</feature>
<dbReference type="OrthoDB" id="411372at2759"/>
<reference evidence="9" key="1">
    <citation type="submission" date="2025-08" db="UniProtKB">
        <authorList>
            <consortium name="RefSeq"/>
        </authorList>
    </citation>
    <scope>IDENTIFICATION</scope>
    <source>
        <tissue evidence="9">Muscle</tissue>
    </source>
</reference>
<feature type="zinc finger region" description="C3H1-type" evidence="6">
    <location>
        <begin position="301"/>
        <end position="323"/>
    </location>
</feature>
<feature type="compositionally biased region" description="Basic and acidic residues" evidence="7">
    <location>
        <begin position="136"/>
        <end position="153"/>
    </location>
</feature>
<dbReference type="Proteomes" id="UP001155660">
    <property type="component" value="Chromosome A13"/>
</dbReference>
<dbReference type="InterPro" id="IPR000571">
    <property type="entry name" value="Znf_CCCH"/>
</dbReference>
<feature type="compositionally biased region" description="Polar residues" evidence="7">
    <location>
        <begin position="679"/>
        <end position="696"/>
    </location>
</feature>
<feature type="zinc finger region" description="C3H1-type" evidence="6">
    <location>
        <begin position="326"/>
        <end position="353"/>
    </location>
</feature>
<name>A0A9R0B8G9_CYPCA</name>
<feature type="compositionally biased region" description="Basic and acidic residues" evidence="7">
    <location>
        <begin position="91"/>
        <end position="102"/>
    </location>
</feature>
<dbReference type="Pfam" id="PF22623">
    <property type="entry name" value="zf-CCCH_9"/>
    <property type="match status" value="1"/>
</dbReference>
<feature type="compositionally biased region" description="Basic and acidic residues" evidence="7">
    <location>
        <begin position="910"/>
        <end position="925"/>
    </location>
</feature>
<feature type="compositionally biased region" description="Low complexity" evidence="7">
    <location>
        <begin position="216"/>
        <end position="226"/>
    </location>
</feature>
<dbReference type="GO" id="GO:0045892">
    <property type="term" value="P:negative regulation of DNA-templated transcription"/>
    <property type="evidence" value="ECO:0007669"/>
    <property type="project" value="InterPro"/>
</dbReference>
<evidence type="ECO:0000256" key="2">
    <source>
        <dbReference type="ARBA" id="ARBA00022723"/>
    </source>
</evidence>
<evidence type="ECO:0000256" key="1">
    <source>
        <dbReference type="ARBA" id="ARBA00022553"/>
    </source>
</evidence>
<keyword evidence="2 6" id="KW-0479">Metal-binding</keyword>
<keyword evidence="1" id="KW-0597">Phosphoprotein</keyword>
<sequence length="1151" mass="126598">MAFVSLFSSPPSPVLDKNMTDCELTGEEREDGELEDGEIDDEGISIEEVKETKDESEEVEKEKEKGKDREKDDKSHRHSRKRHRKKKRHGGQREGDETDRQKGHSHHSPSSGSSSDSYDSEHERQDRPKSKKSKGTYRDHDGELVQRENECAKPPRSMQHKTSDLDKYSDYSEEKYDYEEDDDFSEELSKYKHAKESSGHGKAGPKDQAKRPIMKGQQKQQQQQFGGQRGRGRGAVGRGRGMQNKNKKQKGKNWGRGRGRGGEQGGGDGDSRGPPSFQKKRPIMSQEFINQHTVEHNGRHICKYFLEGRCIKGDQCKFEHDNVVPEKKKELCKFYVQGYCTKGDICIYMHSEYPCKFFHTGAKCYQGDNCKFSHEPLTDVTKELLEKILNTDEETINEDELELENLRKQGIAPLPKPPPGVGLLPTPGPGSPTDGGKKIPSLFEIKVQPTVDLAQKIALRPNFYNSTSPPAGQFQGGPQFGSSPEEMQAGNMMSSPPNASHSPHPGSIGSPPIPFTGPGMPQSPPGQPPPQGFGQCSPMPPPGQPPPFHGNMQHMNRPPLNQQGASFQPVPDMPMNMPFQNMGQMPSEFFKNLFSSQSLAQGDEGPMQDSQTHGNSDSSGMQDFLPAVQKALFLHLNQNKQDSDSHRNDGQGSAPPNREKDEAPNWYSSDEEEGGSVTAILNTLKKQNEMLKNQPSAGPADPRLQKERALANDPRIKADPRQRPPDPRKDAGDGVGDPRLARDPRKMKPLDSSKPDPHRHPNPPVSHKPPAGEEDDECERELRERAALIPLDPSPGAALRDPRCQIKQFSHIRVDILLQRPAFAQTVIWAPEDLIPLLIPKQEPSINLPLPPLIADAQLNRSLSSPPDHPPSATPTPPDPRLAAARFKEGVVRLGSPPGRTVDAHHHHPDKPLDPRTHKTLDPRISRSGSLDSKLQGMRESPSGGGASDPRQQRGSSNQTVAAPAKPESEKLPPYAPRLASSRGAGLESPTTLLGGISLYDPRNHSLLSPKRDSEEHSKKPSILKPSVKLPSSPPHGSPSQGTGVEKDEKSPLDDSESNTSVCPSNPPVPTVMPVSPCSPVRAAAPAVHNLPIQALAGLIRPAYTDPRQNKPVGPAAGTPQDDEEDKDSKKDRPLRDVFKTFDPTASPFCQ</sequence>
<feature type="region of interest" description="Disordered" evidence="7">
    <location>
        <begin position="410"/>
        <end position="437"/>
    </location>
</feature>
<feature type="compositionally biased region" description="Pro residues" evidence="7">
    <location>
        <begin position="511"/>
        <end position="531"/>
    </location>
</feature>
<dbReference type="InterPro" id="IPR054361">
    <property type="entry name" value="Znf-CCCH_ZC3H4/6/8"/>
</dbReference>